<dbReference type="PIRSF" id="PIRSF001235">
    <property type="entry name" value="Amidase_carbamoylase"/>
    <property type="match status" value="1"/>
</dbReference>
<comment type="cofactor">
    <cofactor evidence="7">
        <name>Zn(2+)</name>
        <dbReference type="ChEBI" id="CHEBI:29105"/>
    </cofactor>
    <text evidence="7">Binds 2 Zn(2+) ions per subunit.</text>
</comment>
<dbReference type="CDD" id="cd03884">
    <property type="entry name" value="M20_bAS"/>
    <property type="match status" value="1"/>
</dbReference>
<evidence type="ECO:0000256" key="3">
    <source>
        <dbReference type="ARBA" id="ARBA00011738"/>
    </source>
</evidence>
<evidence type="ECO:0000256" key="7">
    <source>
        <dbReference type="PIRSR" id="PIRSR001235-1"/>
    </source>
</evidence>
<name>D2RKX7_ACIFV</name>
<evidence type="ECO:0000259" key="9">
    <source>
        <dbReference type="Pfam" id="PF07687"/>
    </source>
</evidence>
<sequence>MIFHFFTAPFLFPHFMVIMEEMYVKEVFFMGKVMDILETIGHFGKNPDGSYTRRLYSPEFFQALEAAEGLLRQAGLTTSRDAAGNLRAVLPGTDPEAKHILLGSHLDTVPSGGLYDGAYGVAAAIGCVRRLREEGRKLRHTVEVYAFNGEEASPLGGTFGSRTLAGLTDPDQPLLRETLEGFSHSVEEILACRRDFSDAACYLETHIEQGGRLEKEGIQLGIVSGISNIVRYLVTAEGQSNHGGTTPMEDRQDAMVAMAKLIVFADAACRKIGHSLVFTAGKIQCSPNAANVVPGKVTCTFEMRNVDRQYTDELIREIRAATELIPDARFTVQQLIHKDSALCDPKLMEAFEKAADSLGATWQVMPSGAGHDADSIAHRIPVGMLFIPSHLGISHSGKEYTPPEDVERGGEVLYRTLLGLDD</sequence>
<dbReference type="Pfam" id="PF01546">
    <property type="entry name" value="Peptidase_M20"/>
    <property type="match status" value="1"/>
</dbReference>
<accession>D2RKX7</accession>
<keyword evidence="5 10" id="KW-0378">Hydrolase</keyword>
<evidence type="ECO:0000256" key="5">
    <source>
        <dbReference type="ARBA" id="ARBA00022801"/>
    </source>
</evidence>
<dbReference type="PROSITE" id="PS00758">
    <property type="entry name" value="ARGE_DAPE_CPG2_1"/>
    <property type="match status" value="1"/>
</dbReference>
<dbReference type="PANTHER" id="PTHR32494">
    <property type="entry name" value="ALLANTOATE DEIMINASE-RELATED"/>
    <property type="match status" value="1"/>
</dbReference>
<dbReference type="InterPro" id="IPR010158">
    <property type="entry name" value="Amidase_Cbmase"/>
</dbReference>
<feature type="binding site" evidence="7">
    <location>
        <position position="116"/>
    </location>
    <ligand>
        <name>Zn(2+)</name>
        <dbReference type="ChEBI" id="CHEBI:29105"/>
        <label>2</label>
    </ligand>
</feature>
<dbReference type="HOGENOM" id="CLU_024588_6_0_9"/>
<comment type="similarity">
    <text evidence="2">Belongs to the peptidase M20 family.</text>
</comment>
<proteinExistence type="inferred from homology"/>
<dbReference type="Gene3D" id="3.40.630.10">
    <property type="entry name" value="Zn peptidases"/>
    <property type="match status" value="1"/>
</dbReference>
<keyword evidence="4 7" id="KW-0479">Metal-binding</keyword>
<feature type="domain" description="Peptidase M20 dimerisation" evidence="9">
    <location>
        <begin position="226"/>
        <end position="321"/>
    </location>
</feature>
<dbReference type="EC" id="3.5.1.87" evidence="10"/>
<dbReference type="Pfam" id="PF07687">
    <property type="entry name" value="M20_dimer"/>
    <property type="match status" value="1"/>
</dbReference>
<comment type="cofactor">
    <cofactor evidence="1">
        <name>Mn(2+)</name>
        <dbReference type="ChEBI" id="CHEBI:29035"/>
    </cofactor>
</comment>
<feature type="binding site" evidence="8">
    <location>
        <position position="291"/>
    </location>
    <ligand>
        <name>allantoate</name>
        <dbReference type="ChEBI" id="CHEBI:17536"/>
    </ligand>
</feature>
<dbReference type="AlphaFoldDB" id="D2RKX7"/>
<dbReference type="GO" id="GO:0050538">
    <property type="term" value="F:N-carbamoyl-L-amino-acid hydrolase activity"/>
    <property type="evidence" value="ECO:0007669"/>
    <property type="project" value="UniProtKB-EC"/>
</dbReference>
<evidence type="ECO:0000256" key="8">
    <source>
        <dbReference type="PIRSR" id="PIRSR001235-2"/>
    </source>
</evidence>
<keyword evidence="11" id="KW-1185">Reference proteome</keyword>
<feature type="binding site" evidence="8">
    <location>
        <position position="231"/>
    </location>
    <ligand>
        <name>allantoate</name>
        <dbReference type="ChEBI" id="CHEBI:17536"/>
    </ligand>
</feature>
<dbReference type="SUPFAM" id="SSF55031">
    <property type="entry name" value="Bacterial exopeptidase dimerisation domain"/>
    <property type="match status" value="1"/>
</dbReference>
<protein>
    <submittedName>
        <fullName evidence="10">Amidase, hydantoinase/carbamoylase family</fullName>
        <ecNumber evidence="10">3.5.1.87</ecNumber>
    </submittedName>
</protein>
<evidence type="ECO:0000313" key="11">
    <source>
        <dbReference type="Proteomes" id="UP000001902"/>
    </source>
</evidence>
<dbReference type="PANTHER" id="PTHR32494:SF19">
    <property type="entry name" value="ALLANTOATE DEIMINASE-RELATED"/>
    <property type="match status" value="1"/>
</dbReference>
<feature type="binding site" evidence="8">
    <location>
        <position position="304"/>
    </location>
    <ligand>
        <name>allantoate</name>
        <dbReference type="ChEBI" id="CHEBI:17536"/>
    </ligand>
</feature>
<evidence type="ECO:0000256" key="2">
    <source>
        <dbReference type="ARBA" id="ARBA00006153"/>
    </source>
</evidence>
<dbReference type="SUPFAM" id="SSF53187">
    <property type="entry name" value="Zn-dependent exopeptidases"/>
    <property type="match status" value="1"/>
</dbReference>
<dbReference type="EMBL" id="CP001859">
    <property type="protein sequence ID" value="ADB47729.1"/>
    <property type="molecule type" value="Genomic_DNA"/>
</dbReference>
<dbReference type="InterPro" id="IPR001261">
    <property type="entry name" value="ArgE/DapE_CS"/>
</dbReference>
<evidence type="ECO:0000256" key="4">
    <source>
        <dbReference type="ARBA" id="ARBA00022723"/>
    </source>
</evidence>
<gene>
    <name evidence="10" type="ordered locus">Acfer_1369</name>
</gene>
<dbReference type="Gene3D" id="3.30.70.360">
    <property type="match status" value="1"/>
</dbReference>
<organism evidence="10 11">
    <name type="scientific">Acidaminococcus fermentans (strain ATCC 25085 / DSM 20731 / CCUG 9996 / CIP 106432 / VR4)</name>
    <dbReference type="NCBI Taxonomy" id="591001"/>
    <lineage>
        <taxon>Bacteria</taxon>
        <taxon>Bacillati</taxon>
        <taxon>Bacillota</taxon>
        <taxon>Negativicutes</taxon>
        <taxon>Acidaminococcales</taxon>
        <taxon>Acidaminococcaceae</taxon>
        <taxon>Acidaminococcus</taxon>
    </lineage>
</organism>
<dbReference type="InterPro" id="IPR036264">
    <property type="entry name" value="Bact_exopeptidase_dim_dom"/>
</dbReference>
<evidence type="ECO:0000256" key="6">
    <source>
        <dbReference type="ARBA" id="ARBA00023211"/>
    </source>
</evidence>
<feature type="binding site" evidence="7">
    <location>
        <position position="105"/>
    </location>
    <ligand>
        <name>Zn(2+)</name>
        <dbReference type="ChEBI" id="CHEBI:29105"/>
        <label>1</label>
    </ligand>
</feature>
<dbReference type="KEGG" id="afn:Acfer_1369"/>
<dbReference type="Proteomes" id="UP000001902">
    <property type="component" value="Chromosome"/>
</dbReference>
<keyword evidence="7" id="KW-0862">Zinc</keyword>
<evidence type="ECO:0000313" key="10">
    <source>
        <dbReference type="EMBL" id="ADB47729.1"/>
    </source>
</evidence>
<dbReference type="GO" id="GO:0016813">
    <property type="term" value="F:hydrolase activity, acting on carbon-nitrogen (but not peptide) bonds, in linear amidines"/>
    <property type="evidence" value="ECO:0007669"/>
    <property type="project" value="InterPro"/>
</dbReference>
<feature type="binding site" evidence="7">
    <location>
        <position position="206"/>
    </location>
    <ligand>
        <name>Zn(2+)</name>
        <dbReference type="ChEBI" id="CHEBI:29105"/>
        <label>1</label>
    </ligand>
</feature>
<dbReference type="STRING" id="591001.Acfer_1369"/>
<dbReference type="GO" id="GO:0046872">
    <property type="term" value="F:metal ion binding"/>
    <property type="evidence" value="ECO:0007669"/>
    <property type="project" value="UniProtKB-KW"/>
</dbReference>
<dbReference type="InterPro" id="IPR011650">
    <property type="entry name" value="Peptidase_M20_dimer"/>
</dbReference>
<dbReference type="InterPro" id="IPR002933">
    <property type="entry name" value="Peptidase_M20"/>
</dbReference>
<feature type="binding site" evidence="7">
    <location>
        <position position="151"/>
    </location>
    <ligand>
        <name>Zn(2+)</name>
        <dbReference type="ChEBI" id="CHEBI:29105"/>
        <label>2</label>
    </ligand>
</feature>
<keyword evidence="6" id="KW-0464">Manganese</keyword>
<comment type="subunit">
    <text evidence="3">Homodimer.</text>
</comment>
<evidence type="ECO:0000256" key="1">
    <source>
        <dbReference type="ARBA" id="ARBA00001936"/>
    </source>
</evidence>
<dbReference type="NCBIfam" id="TIGR01879">
    <property type="entry name" value="hydantase"/>
    <property type="match status" value="1"/>
</dbReference>
<dbReference type="eggNOG" id="COG0624">
    <property type="taxonomic scope" value="Bacteria"/>
</dbReference>
<feature type="binding site" evidence="7">
    <location>
        <position position="116"/>
    </location>
    <ligand>
        <name>Zn(2+)</name>
        <dbReference type="ChEBI" id="CHEBI:29105"/>
        <label>1</label>
    </ligand>
</feature>
<feature type="binding site" evidence="7">
    <location>
        <position position="395"/>
    </location>
    <ligand>
        <name>Zn(2+)</name>
        <dbReference type="ChEBI" id="CHEBI:29105"/>
        <label>2</label>
    </ligand>
</feature>
<reference evidence="10 11" key="1">
    <citation type="journal article" date="2010" name="Stand. Genomic Sci.">
        <title>Complete genome sequence of Acidaminococcus fermentans type strain (VR4).</title>
        <authorList>
            <person name="Chang Y.J."/>
            <person name="Pukall R."/>
            <person name="Saunders E."/>
            <person name="Lapidus A."/>
            <person name="Copeland A."/>
            <person name="Nolan M."/>
            <person name="Glavina Del Rio T."/>
            <person name="Lucas S."/>
            <person name="Chen F."/>
            <person name="Tice H."/>
            <person name="Cheng J.F."/>
            <person name="Han C."/>
            <person name="Detter J.C."/>
            <person name="Bruce D."/>
            <person name="Goodwin L."/>
            <person name="Pitluck S."/>
            <person name="Mikhailova N."/>
            <person name="Liolios K."/>
            <person name="Pati A."/>
            <person name="Ivanova N."/>
            <person name="Mavromatis K."/>
            <person name="Chen A."/>
            <person name="Palaniappan K."/>
            <person name="Land M."/>
            <person name="Hauser L."/>
            <person name="Jeffries C.D."/>
            <person name="Brettin T."/>
            <person name="Rohde M."/>
            <person name="Goker M."/>
            <person name="Bristow J."/>
            <person name="Eisen J.A."/>
            <person name="Markowitz V."/>
            <person name="Hugenholtz P."/>
            <person name="Kyrpides N.C."/>
            <person name="Klenk H.P."/>
        </authorList>
    </citation>
    <scope>NUCLEOTIDE SEQUENCE [LARGE SCALE GENOMIC DNA]</scope>
    <source>
        <strain evidence="11">ATCC 25085 / DSM 20731 / CCUG 9996 / CIP 106432 / VR4</strain>
    </source>
</reference>